<dbReference type="GO" id="GO:0006281">
    <property type="term" value="P:DNA repair"/>
    <property type="evidence" value="ECO:0007669"/>
    <property type="project" value="UniProtKB-KW"/>
</dbReference>
<keyword evidence="7 12" id="KW-0808">Transferase</keyword>
<comment type="function">
    <text evidence="2">Involved in the cellular defense against the biological effects of O6-methylguanine (O6-MeG) and O4-methylthymine (O4-MeT) in DNA. Repairs the methylated nucleobase in DNA by stoichiometrically transferring the methyl group to a cysteine residue in the enzyme. This is a suicide reaction: the enzyme is irreversibly inactivated.</text>
</comment>
<evidence type="ECO:0000313" key="13">
    <source>
        <dbReference type="Proteomes" id="UP000198324"/>
    </source>
</evidence>
<dbReference type="NCBIfam" id="TIGR00589">
    <property type="entry name" value="ogt"/>
    <property type="match status" value="1"/>
</dbReference>
<protein>
    <recommendedName>
        <fullName evidence="5">Methylated-DNA--protein-cysteine methyltransferase</fullName>
        <ecNumber evidence="4">2.1.1.63</ecNumber>
    </recommendedName>
</protein>
<evidence type="ECO:0000256" key="7">
    <source>
        <dbReference type="ARBA" id="ARBA00022679"/>
    </source>
</evidence>
<dbReference type="InterPro" id="IPR001497">
    <property type="entry name" value="MethylDNA_cys_MeTrfase_AS"/>
</dbReference>
<gene>
    <name evidence="12" type="ORF">SAMN04488503_3160</name>
</gene>
<evidence type="ECO:0000313" key="12">
    <source>
        <dbReference type="EMBL" id="SNS20165.1"/>
    </source>
</evidence>
<comment type="similarity">
    <text evidence="3">Belongs to the MGMT family.</text>
</comment>
<dbReference type="Proteomes" id="UP000198324">
    <property type="component" value="Unassembled WGS sequence"/>
</dbReference>
<dbReference type="PANTHER" id="PTHR46460">
    <property type="entry name" value="METHYLATED-DNA--PROTEIN-CYSTEINE METHYLTRANSFERASE"/>
    <property type="match status" value="1"/>
</dbReference>
<keyword evidence="13" id="KW-1185">Reference proteome</keyword>
<keyword evidence="6 12" id="KW-0489">Methyltransferase</keyword>
<dbReference type="SUPFAM" id="SSF46767">
    <property type="entry name" value="Methylated DNA-protein cysteine methyltransferase, C-terminal domain"/>
    <property type="match status" value="1"/>
</dbReference>
<proteinExistence type="inferred from homology"/>
<evidence type="ECO:0000256" key="4">
    <source>
        <dbReference type="ARBA" id="ARBA00011918"/>
    </source>
</evidence>
<comment type="catalytic activity">
    <reaction evidence="10">
        <text>a 6-O-methyl-2'-deoxyguanosine in DNA + L-cysteinyl-[protein] = S-methyl-L-cysteinyl-[protein] + a 2'-deoxyguanosine in DNA</text>
        <dbReference type="Rhea" id="RHEA:24000"/>
        <dbReference type="Rhea" id="RHEA-COMP:10131"/>
        <dbReference type="Rhea" id="RHEA-COMP:10132"/>
        <dbReference type="Rhea" id="RHEA-COMP:11367"/>
        <dbReference type="Rhea" id="RHEA-COMP:11368"/>
        <dbReference type="ChEBI" id="CHEBI:29950"/>
        <dbReference type="ChEBI" id="CHEBI:82612"/>
        <dbReference type="ChEBI" id="CHEBI:85445"/>
        <dbReference type="ChEBI" id="CHEBI:85448"/>
        <dbReference type="EC" id="2.1.1.63"/>
    </reaction>
</comment>
<dbReference type="InterPro" id="IPR036217">
    <property type="entry name" value="MethylDNA_cys_MeTrfase_DNAb"/>
</dbReference>
<dbReference type="OrthoDB" id="9802228at2"/>
<dbReference type="AlphaFoldDB" id="A0A239CJ12"/>
<organism evidence="12 13">
    <name type="scientific">Humidesulfovibrio mexicanus</name>
    <dbReference type="NCBI Taxonomy" id="147047"/>
    <lineage>
        <taxon>Bacteria</taxon>
        <taxon>Pseudomonadati</taxon>
        <taxon>Thermodesulfobacteriota</taxon>
        <taxon>Desulfovibrionia</taxon>
        <taxon>Desulfovibrionales</taxon>
        <taxon>Desulfovibrionaceae</taxon>
        <taxon>Humidesulfovibrio</taxon>
    </lineage>
</organism>
<dbReference type="Pfam" id="PF01035">
    <property type="entry name" value="DNA_binding_1"/>
    <property type="match status" value="1"/>
</dbReference>
<dbReference type="FunFam" id="1.10.10.10:FF:000214">
    <property type="entry name" value="Methylated-DNA--protein-cysteine methyltransferase"/>
    <property type="match status" value="1"/>
</dbReference>
<dbReference type="EC" id="2.1.1.63" evidence="4"/>
<reference evidence="12 13" key="1">
    <citation type="submission" date="2017-06" db="EMBL/GenBank/DDBJ databases">
        <authorList>
            <person name="Kim H.J."/>
            <person name="Triplett B.A."/>
        </authorList>
    </citation>
    <scope>NUCLEOTIDE SEQUENCE [LARGE SCALE GENOMIC DNA]</scope>
    <source>
        <strain evidence="12 13">DSM 13116</strain>
    </source>
</reference>
<keyword evidence="8" id="KW-0227">DNA damage</keyword>
<evidence type="ECO:0000256" key="8">
    <source>
        <dbReference type="ARBA" id="ARBA00022763"/>
    </source>
</evidence>
<evidence type="ECO:0000256" key="2">
    <source>
        <dbReference type="ARBA" id="ARBA00003317"/>
    </source>
</evidence>
<feature type="domain" description="Methylated-DNA-[protein]-cysteine S-methyltransferase DNA binding" evidence="11">
    <location>
        <begin position="94"/>
        <end position="168"/>
    </location>
</feature>
<evidence type="ECO:0000256" key="9">
    <source>
        <dbReference type="ARBA" id="ARBA00023204"/>
    </source>
</evidence>
<evidence type="ECO:0000256" key="10">
    <source>
        <dbReference type="ARBA" id="ARBA00049348"/>
    </source>
</evidence>
<dbReference type="PROSITE" id="PS00374">
    <property type="entry name" value="MGMT"/>
    <property type="match status" value="1"/>
</dbReference>
<dbReference type="GO" id="GO:0003908">
    <property type="term" value="F:methylated-DNA-[protein]-cysteine S-methyltransferase activity"/>
    <property type="evidence" value="ECO:0007669"/>
    <property type="project" value="UniProtKB-EC"/>
</dbReference>
<dbReference type="GO" id="GO:0032259">
    <property type="term" value="P:methylation"/>
    <property type="evidence" value="ECO:0007669"/>
    <property type="project" value="UniProtKB-KW"/>
</dbReference>
<sequence>MAQGKRIEDGRVERVAASPLGLDILWGTGERAGRIVALRLERAQASGLAVDASPEARAVFQALSRLAQGRPADFPPLPLDWDALTPFARLVLSSLLARVPHGATVTYGELARLCGRPGAARAVGRAMAGNPWPLVVPCHRVLGVGGALTGYTNPHGLALKALLLEMESGPARS</sequence>
<dbReference type="PANTHER" id="PTHR46460:SF1">
    <property type="entry name" value="METHYLATED-DNA--PROTEIN-CYSTEINE METHYLTRANSFERASE"/>
    <property type="match status" value="1"/>
</dbReference>
<dbReference type="InterPro" id="IPR014048">
    <property type="entry name" value="MethylDNA_cys_MeTrfase_DNA-bd"/>
</dbReference>
<evidence type="ECO:0000256" key="6">
    <source>
        <dbReference type="ARBA" id="ARBA00022603"/>
    </source>
</evidence>
<dbReference type="CDD" id="cd06445">
    <property type="entry name" value="ATase"/>
    <property type="match status" value="1"/>
</dbReference>
<dbReference type="RefSeq" id="WP_089275347.1">
    <property type="nucleotide sequence ID" value="NZ_FZOC01000008.1"/>
</dbReference>
<evidence type="ECO:0000256" key="1">
    <source>
        <dbReference type="ARBA" id="ARBA00001286"/>
    </source>
</evidence>
<dbReference type="Gene3D" id="1.10.10.10">
    <property type="entry name" value="Winged helix-like DNA-binding domain superfamily/Winged helix DNA-binding domain"/>
    <property type="match status" value="1"/>
</dbReference>
<accession>A0A239CJ12</accession>
<dbReference type="InterPro" id="IPR036388">
    <property type="entry name" value="WH-like_DNA-bd_sf"/>
</dbReference>
<evidence type="ECO:0000256" key="5">
    <source>
        <dbReference type="ARBA" id="ARBA00015377"/>
    </source>
</evidence>
<dbReference type="EMBL" id="FZOC01000008">
    <property type="protein sequence ID" value="SNS20165.1"/>
    <property type="molecule type" value="Genomic_DNA"/>
</dbReference>
<name>A0A239CJ12_9BACT</name>
<comment type="catalytic activity">
    <reaction evidence="1">
        <text>a 4-O-methyl-thymidine in DNA + L-cysteinyl-[protein] = a thymidine in DNA + S-methyl-L-cysteinyl-[protein]</text>
        <dbReference type="Rhea" id="RHEA:53428"/>
        <dbReference type="Rhea" id="RHEA-COMP:10131"/>
        <dbReference type="Rhea" id="RHEA-COMP:10132"/>
        <dbReference type="Rhea" id="RHEA-COMP:13555"/>
        <dbReference type="Rhea" id="RHEA-COMP:13556"/>
        <dbReference type="ChEBI" id="CHEBI:29950"/>
        <dbReference type="ChEBI" id="CHEBI:82612"/>
        <dbReference type="ChEBI" id="CHEBI:137386"/>
        <dbReference type="ChEBI" id="CHEBI:137387"/>
        <dbReference type="EC" id="2.1.1.63"/>
    </reaction>
</comment>
<evidence type="ECO:0000256" key="3">
    <source>
        <dbReference type="ARBA" id="ARBA00008711"/>
    </source>
</evidence>
<keyword evidence="9" id="KW-0234">DNA repair</keyword>
<evidence type="ECO:0000259" key="11">
    <source>
        <dbReference type="Pfam" id="PF01035"/>
    </source>
</evidence>